<evidence type="ECO:0000256" key="1">
    <source>
        <dbReference type="SAM" id="Phobius"/>
    </source>
</evidence>
<accession>A0A852ZXH2</accession>
<keyword evidence="1" id="KW-0472">Membrane</keyword>
<keyword evidence="3" id="KW-1185">Reference proteome</keyword>
<organism evidence="2 3">
    <name type="scientific">Allostreptomyces psammosilenae</name>
    <dbReference type="NCBI Taxonomy" id="1892865"/>
    <lineage>
        <taxon>Bacteria</taxon>
        <taxon>Bacillati</taxon>
        <taxon>Actinomycetota</taxon>
        <taxon>Actinomycetes</taxon>
        <taxon>Kitasatosporales</taxon>
        <taxon>Streptomycetaceae</taxon>
        <taxon>Allostreptomyces</taxon>
    </lineage>
</organism>
<proteinExistence type="predicted"/>
<gene>
    <name evidence="2" type="ORF">FHU37_003390</name>
</gene>
<name>A0A852ZXH2_9ACTN</name>
<evidence type="ECO:0008006" key="4">
    <source>
        <dbReference type="Google" id="ProtNLM"/>
    </source>
</evidence>
<comment type="caution">
    <text evidence="2">The sequence shown here is derived from an EMBL/GenBank/DDBJ whole genome shotgun (WGS) entry which is preliminary data.</text>
</comment>
<feature type="transmembrane region" description="Helical" evidence="1">
    <location>
        <begin position="101"/>
        <end position="127"/>
    </location>
</feature>
<dbReference type="RefSeq" id="WP_179815027.1">
    <property type="nucleotide sequence ID" value="NZ_JACBZD010000001.1"/>
</dbReference>
<keyword evidence="1" id="KW-0812">Transmembrane</keyword>
<evidence type="ECO:0000313" key="3">
    <source>
        <dbReference type="Proteomes" id="UP000567795"/>
    </source>
</evidence>
<evidence type="ECO:0000313" key="2">
    <source>
        <dbReference type="EMBL" id="NYI06447.1"/>
    </source>
</evidence>
<feature type="transmembrane region" description="Helical" evidence="1">
    <location>
        <begin position="147"/>
        <end position="168"/>
    </location>
</feature>
<feature type="transmembrane region" description="Helical" evidence="1">
    <location>
        <begin position="20"/>
        <end position="40"/>
    </location>
</feature>
<sequence>MTDVLASEWLKIRSLQSSQAILGVVIASVLMMPALTWYNVSVWDGLPPERQAQFDGSSPVEALAMLLQITVAVFGVLTVTSEYGSGMIRTSVVAVPRRRTLLGAKAVVVAVSTTVAGQLSVFVVYFVCRWIVGDRPHEWAERPVAEALPHLLASGLMLTVVGLVALGLGTLLRSTAGGVGAVVALLVVVPGLANVFSEPWNERVASVMLSRLAGQLAGEEGAGVLSPLGALAVLLGYLLLVLGGALHRFARRDV</sequence>
<dbReference type="AlphaFoldDB" id="A0A852ZXH2"/>
<dbReference type="Pfam" id="PF12730">
    <property type="entry name" value="ABC2_membrane_4"/>
    <property type="match status" value="1"/>
</dbReference>
<feature type="transmembrane region" description="Helical" evidence="1">
    <location>
        <begin position="175"/>
        <end position="196"/>
    </location>
</feature>
<dbReference type="Proteomes" id="UP000567795">
    <property type="component" value="Unassembled WGS sequence"/>
</dbReference>
<dbReference type="EMBL" id="JACBZD010000001">
    <property type="protein sequence ID" value="NYI06447.1"/>
    <property type="molecule type" value="Genomic_DNA"/>
</dbReference>
<protein>
    <recommendedName>
        <fullName evidence="4">ABC transporter permease</fullName>
    </recommendedName>
</protein>
<feature type="transmembrane region" description="Helical" evidence="1">
    <location>
        <begin position="60"/>
        <end position="80"/>
    </location>
</feature>
<feature type="transmembrane region" description="Helical" evidence="1">
    <location>
        <begin position="224"/>
        <end position="246"/>
    </location>
</feature>
<reference evidence="2 3" key="1">
    <citation type="submission" date="2020-07" db="EMBL/GenBank/DDBJ databases">
        <title>Sequencing the genomes of 1000 actinobacteria strains.</title>
        <authorList>
            <person name="Klenk H.-P."/>
        </authorList>
    </citation>
    <scope>NUCLEOTIDE SEQUENCE [LARGE SCALE GENOMIC DNA]</scope>
    <source>
        <strain evidence="2 3">DSM 42178</strain>
    </source>
</reference>
<keyword evidence="1" id="KW-1133">Transmembrane helix</keyword>